<dbReference type="Gene3D" id="3.30.870.10">
    <property type="entry name" value="Endonuclease Chain A"/>
    <property type="match status" value="1"/>
</dbReference>
<dbReference type="SMART" id="SM00155">
    <property type="entry name" value="PLDc"/>
    <property type="match status" value="1"/>
</dbReference>
<protein>
    <submittedName>
        <fullName evidence="2">Cardiolipin synthetase</fullName>
        <ecNumber evidence="2">2.7.8.-</ecNumber>
    </submittedName>
</protein>
<dbReference type="GO" id="GO:0016740">
    <property type="term" value="F:transferase activity"/>
    <property type="evidence" value="ECO:0007669"/>
    <property type="project" value="UniProtKB-KW"/>
</dbReference>
<dbReference type="CDD" id="cd09110">
    <property type="entry name" value="PLDc_CLS_1"/>
    <property type="match status" value="1"/>
</dbReference>
<dbReference type="AlphaFoldDB" id="A0A381I5M6"/>
<name>A0A381I5M6_CLODI</name>
<dbReference type="PROSITE" id="PS50035">
    <property type="entry name" value="PLD"/>
    <property type="match status" value="1"/>
</dbReference>
<dbReference type="PANTHER" id="PTHR21248:SF22">
    <property type="entry name" value="PHOSPHOLIPASE D"/>
    <property type="match status" value="1"/>
</dbReference>
<feature type="domain" description="PLD phosphodiesterase" evidence="1">
    <location>
        <begin position="23"/>
        <end position="50"/>
    </location>
</feature>
<organism evidence="2">
    <name type="scientific">Clostridioides difficile</name>
    <name type="common">Peptoclostridium difficile</name>
    <dbReference type="NCBI Taxonomy" id="1496"/>
    <lineage>
        <taxon>Bacteria</taxon>
        <taxon>Bacillati</taxon>
        <taxon>Bacillota</taxon>
        <taxon>Clostridia</taxon>
        <taxon>Peptostreptococcales</taxon>
        <taxon>Peptostreptococcaceae</taxon>
        <taxon>Clostridioides</taxon>
    </lineage>
</organism>
<dbReference type="EC" id="2.7.8.-" evidence="2"/>
<proteinExistence type="predicted"/>
<dbReference type="InterPro" id="IPR001736">
    <property type="entry name" value="PLipase_D/transphosphatidylase"/>
</dbReference>
<evidence type="ECO:0000259" key="1">
    <source>
        <dbReference type="PROSITE" id="PS50035"/>
    </source>
</evidence>
<keyword evidence="2" id="KW-0808">Transferase</keyword>
<sequence>MREVGIEIAAFLPTKFPIIGGKLNYRNHRKIVVIDGIIGYTGGINIGDEYLGKNDKFGYWRDTHIRIKGISVYMLQMTFLIDWYYTTKEVLVTKNYFPSVRECW</sequence>
<dbReference type="PANTHER" id="PTHR21248">
    <property type="entry name" value="CARDIOLIPIN SYNTHASE"/>
    <property type="match status" value="1"/>
</dbReference>
<dbReference type="Pfam" id="PF00614">
    <property type="entry name" value="PLDc"/>
    <property type="match status" value="1"/>
</dbReference>
<dbReference type="SUPFAM" id="SSF56024">
    <property type="entry name" value="Phospholipase D/nuclease"/>
    <property type="match status" value="1"/>
</dbReference>
<dbReference type="GO" id="GO:0006793">
    <property type="term" value="P:phosphorus metabolic process"/>
    <property type="evidence" value="ECO:0007669"/>
    <property type="project" value="UniProtKB-ARBA"/>
</dbReference>
<dbReference type="EMBL" id="UFWD01000001">
    <property type="protein sequence ID" value="SUY20432.1"/>
    <property type="molecule type" value="Genomic_DNA"/>
</dbReference>
<accession>A0A381I5M6</accession>
<gene>
    <name evidence="2" type="primary">cls_2</name>
    <name evidence="2" type="ORF">NCTC13307_00155</name>
</gene>
<evidence type="ECO:0000313" key="2">
    <source>
        <dbReference type="EMBL" id="SUY20432.1"/>
    </source>
</evidence>
<reference evidence="2" key="1">
    <citation type="submission" date="2018-06" db="EMBL/GenBank/DDBJ databases">
        <authorList>
            <consortium name="Pathogen Informatics"/>
            <person name="Doyle S."/>
        </authorList>
    </citation>
    <scope>NUCLEOTIDE SEQUENCE</scope>
    <source>
        <strain evidence="2">NCTC13307</strain>
    </source>
</reference>